<dbReference type="PANTHER" id="PTHR33108:SF32">
    <property type="entry name" value="DUF1677 FAMILY PROTEIN (DUF1677)"/>
    <property type="match status" value="1"/>
</dbReference>
<evidence type="ECO:0000313" key="1">
    <source>
        <dbReference type="EMBL" id="KAL0909488.1"/>
    </source>
</evidence>
<dbReference type="Proteomes" id="UP001552299">
    <property type="component" value="Unassembled WGS sequence"/>
</dbReference>
<dbReference type="EMBL" id="JANQDX010000016">
    <property type="protein sequence ID" value="KAL0909488.1"/>
    <property type="molecule type" value="Genomic_DNA"/>
</dbReference>
<evidence type="ECO:0000313" key="2">
    <source>
        <dbReference type="Proteomes" id="UP001552299"/>
    </source>
</evidence>
<protein>
    <submittedName>
        <fullName evidence="1">Uncharacterized protein</fullName>
    </submittedName>
</protein>
<keyword evidence="2" id="KW-1185">Reference proteome</keyword>
<accession>A0ABD0U9T4</accession>
<reference evidence="1 2" key="1">
    <citation type="journal article" date="2024" name="Plant Biotechnol. J.">
        <title>Dendrobium thyrsiflorum genome and its molecular insights into genes involved in important horticultural traits.</title>
        <authorList>
            <person name="Chen B."/>
            <person name="Wang J.Y."/>
            <person name="Zheng P.J."/>
            <person name="Li K.L."/>
            <person name="Liang Y.M."/>
            <person name="Chen X.F."/>
            <person name="Zhang C."/>
            <person name="Zhao X."/>
            <person name="He X."/>
            <person name="Zhang G.Q."/>
            <person name="Liu Z.J."/>
            <person name="Xu Q."/>
        </authorList>
    </citation>
    <scope>NUCLEOTIDE SEQUENCE [LARGE SCALE GENOMIC DNA]</scope>
    <source>
        <strain evidence="1">GZMU011</strain>
    </source>
</reference>
<sequence length="63" mass="7175">MEVAAVEERDELGFAECECCGLTEERREIYVATVRGRYGGRWICGLCAEAVEEETFRRLGLSR</sequence>
<comment type="caution">
    <text evidence="1">The sequence shown here is derived from an EMBL/GenBank/DDBJ whole genome shotgun (WGS) entry which is preliminary data.</text>
</comment>
<dbReference type="Pfam" id="PF07911">
    <property type="entry name" value="DUF1677"/>
    <property type="match status" value="1"/>
</dbReference>
<dbReference type="PANTHER" id="PTHR33108">
    <property type="entry name" value="OS01G0745000 PROTEIN"/>
    <property type="match status" value="1"/>
</dbReference>
<proteinExistence type="predicted"/>
<dbReference type="InterPro" id="IPR012876">
    <property type="entry name" value="DUF1677_pln"/>
</dbReference>
<gene>
    <name evidence="1" type="ORF">M5K25_020362</name>
</gene>
<name>A0ABD0U9T4_DENTH</name>
<dbReference type="AlphaFoldDB" id="A0ABD0U9T4"/>
<organism evidence="1 2">
    <name type="scientific">Dendrobium thyrsiflorum</name>
    <name type="common">Pinecone-like raceme dendrobium</name>
    <name type="synonym">Orchid</name>
    <dbReference type="NCBI Taxonomy" id="117978"/>
    <lineage>
        <taxon>Eukaryota</taxon>
        <taxon>Viridiplantae</taxon>
        <taxon>Streptophyta</taxon>
        <taxon>Embryophyta</taxon>
        <taxon>Tracheophyta</taxon>
        <taxon>Spermatophyta</taxon>
        <taxon>Magnoliopsida</taxon>
        <taxon>Liliopsida</taxon>
        <taxon>Asparagales</taxon>
        <taxon>Orchidaceae</taxon>
        <taxon>Epidendroideae</taxon>
        <taxon>Malaxideae</taxon>
        <taxon>Dendrobiinae</taxon>
        <taxon>Dendrobium</taxon>
    </lineage>
</organism>